<accession>A0A975AX59</accession>
<evidence type="ECO:0000313" key="2">
    <source>
        <dbReference type="EMBL" id="QSZ28079.1"/>
    </source>
</evidence>
<dbReference type="InterPro" id="IPR016188">
    <property type="entry name" value="PurM-like_N"/>
</dbReference>
<gene>
    <name evidence="2" type="ORF">ACETAC_04280</name>
</gene>
<sequence length="244" mass="26874">MIERYRDVIIIYEDKNAYVVSCDSTGSIGNKPNDRIKVDEEIVGRSSVRVALSEALSVGAKPVIISDTLSNEMSPTGEKIIKGIKDELDENGFFNVLLTGSTEENFETSMTAVGITVVAKAKKEDLKIKKVLSGMDIALMGYPHVGLEVLTSDDVLTLKDYMSICDCCEIVEAVPVGSKGINYELKVLEEITGLKVKNQYQESLDVYKSGGPSTCCIVVYKKINTHDIANLLYNKPFTYIGFFE</sequence>
<organism evidence="2 3">
    <name type="scientific">Aceticella autotrophica</name>
    <dbReference type="NCBI Taxonomy" id="2755338"/>
    <lineage>
        <taxon>Bacteria</taxon>
        <taxon>Bacillati</taxon>
        <taxon>Bacillota</taxon>
        <taxon>Clostridia</taxon>
        <taxon>Thermoanaerobacterales</taxon>
        <taxon>Thermoanaerobacteraceae</taxon>
        <taxon>Aceticella</taxon>
    </lineage>
</organism>
<proteinExistence type="predicted"/>
<dbReference type="AlphaFoldDB" id="A0A975AX59"/>
<dbReference type="RefSeq" id="WP_284680815.1">
    <property type="nucleotide sequence ID" value="NZ_CP060096.1"/>
</dbReference>
<protein>
    <recommendedName>
        <fullName evidence="1">PurM-like N-terminal domain-containing protein</fullName>
    </recommendedName>
</protein>
<dbReference type="SUPFAM" id="SSF55326">
    <property type="entry name" value="PurM N-terminal domain-like"/>
    <property type="match status" value="1"/>
</dbReference>
<evidence type="ECO:0000259" key="1">
    <source>
        <dbReference type="Pfam" id="PF00586"/>
    </source>
</evidence>
<name>A0A975AX59_9THEO</name>
<dbReference type="Proteomes" id="UP000671913">
    <property type="component" value="Chromosome"/>
</dbReference>
<evidence type="ECO:0000313" key="3">
    <source>
        <dbReference type="Proteomes" id="UP000671913"/>
    </source>
</evidence>
<dbReference type="Pfam" id="PF00586">
    <property type="entry name" value="AIRS"/>
    <property type="match status" value="1"/>
</dbReference>
<feature type="domain" description="PurM-like N-terminal" evidence="1">
    <location>
        <begin position="12"/>
        <end position="115"/>
    </location>
</feature>
<dbReference type="EMBL" id="CP060096">
    <property type="protein sequence ID" value="QSZ28079.1"/>
    <property type="molecule type" value="Genomic_DNA"/>
</dbReference>
<dbReference type="Gene3D" id="3.30.1330.10">
    <property type="entry name" value="PurM-like, N-terminal domain"/>
    <property type="match status" value="1"/>
</dbReference>
<reference evidence="2" key="1">
    <citation type="submission" date="2020-08" db="EMBL/GenBank/DDBJ databases">
        <title>Genomic insights into the carbon and energy metabolism of the first obligate autotrophic acetogenic bacterium Aceticella autotrophica gen. nov., sp. nov.</title>
        <authorList>
            <person name="Toshchakov S.V."/>
            <person name="Elcheninov A.G."/>
            <person name="Kublanov I.V."/>
            <person name="Frolov E.N."/>
            <person name="Lebedinsky A.V."/>
        </authorList>
    </citation>
    <scope>NUCLEOTIDE SEQUENCE</scope>
    <source>
        <strain evidence="2">3443-3Ac</strain>
    </source>
</reference>
<dbReference type="KEGG" id="aaut:ACETAC_04280"/>
<keyword evidence="3" id="KW-1185">Reference proteome</keyword>
<dbReference type="InterPro" id="IPR036921">
    <property type="entry name" value="PurM-like_N_sf"/>
</dbReference>